<dbReference type="EMBL" id="CP136964">
    <property type="protein sequence ID" value="WOS96027.1"/>
    <property type="molecule type" value="Genomic_DNA"/>
</dbReference>
<protein>
    <submittedName>
        <fullName evidence="1">Uncharacterized protein</fullName>
    </submittedName>
</protein>
<evidence type="ECO:0000313" key="2">
    <source>
        <dbReference type="Proteomes" id="UP000243626"/>
    </source>
</evidence>
<dbReference type="RefSeq" id="WP_317846564.1">
    <property type="nucleotide sequence ID" value="NZ_CP136964.1"/>
</dbReference>
<proteinExistence type="predicted"/>
<keyword evidence="2" id="KW-1185">Reference proteome</keyword>
<sequence>MSDVMIIDDFKLWGCHGTDSTKIEKLTQAQPMEPNRKFLPPDLGFGLYLYVMRRDDVLEPYNNAINYLNRWKPDYKQKVVVKIEANINPDKVLNLDEFENQVIFNDFYEENENKIITELQRLCKNNTYHRGNFDGLIIEMMINEYNINVDAIACETYTQFNHIKDRKRIKYS</sequence>
<dbReference type="Proteomes" id="UP000243626">
    <property type="component" value="Chromosome"/>
</dbReference>
<organism evidence="1 2">
    <name type="scientific">Nosocomiicoccus massiliensis</name>
    <dbReference type="NCBI Taxonomy" id="1232430"/>
    <lineage>
        <taxon>Bacteria</taxon>
        <taxon>Bacillati</taxon>
        <taxon>Bacillota</taxon>
        <taxon>Bacilli</taxon>
        <taxon>Bacillales</taxon>
        <taxon>Staphylococcaceae</taxon>
        <taxon>Nosocomiicoccus</taxon>
    </lineage>
</organism>
<dbReference type="KEGG" id="nmy:CJ229_008060"/>
<reference evidence="2" key="1">
    <citation type="submission" date="2017-09" db="EMBL/GenBank/DDBJ databases">
        <title>Bacterial strain isolated from the female urinary microbiota.</title>
        <authorList>
            <person name="Thomas-White K."/>
            <person name="Kumar N."/>
            <person name="Forster S."/>
            <person name="Putonti C."/>
            <person name="Lawley T."/>
            <person name="Wolfe A.J."/>
        </authorList>
    </citation>
    <scope>NUCLEOTIDE SEQUENCE [LARGE SCALE GENOMIC DNA]</scope>
    <source>
        <strain evidence="2">UMB0959</strain>
    </source>
</reference>
<name>A0AAF0YKI4_9STAP</name>
<accession>A0AAF0YKI4</accession>
<reference evidence="1 2" key="2">
    <citation type="submission" date="2023-10" db="EMBL/GenBank/DDBJ databases">
        <authorList>
            <person name="Choi B."/>
        </authorList>
    </citation>
    <scope>NUCLEOTIDE SEQUENCE [LARGE SCALE GENOMIC DNA]</scope>
    <source>
        <strain evidence="1 2">UMB0959</strain>
    </source>
</reference>
<gene>
    <name evidence="1" type="ORF">CJ229_008060</name>
</gene>
<dbReference type="AlphaFoldDB" id="A0AAF0YKI4"/>
<evidence type="ECO:0000313" key="1">
    <source>
        <dbReference type="EMBL" id="WOS96027.1"/>
    </source>
</evidence>